<sequence length="845" mass="94615">MAPTRPPQNQNHATKHRARRSAHGSKVQKRKKSPREDAHMGRGRKNTWGKPWLKRLITLCGCGIPMRDALEVLNILSNGKTSKKMRTAQDNLKRMLGKDFAKLRAYNNKEIMRQRLHFLKTAEQHECDRSPSMQFPQPLGSEYSSVIRSHATTSVPASTATPYHKGQIAHRGLSPTCFCVASETCTCMVTNTTETILSPFATNRTFQYPATSSDAFGSLFKNLDLHADFQSELSTTFDDWGHNSDLPDVAGWPWTPSNKDSMMHPKAYDITGAATEKGTTHSHHMDITIEGPAPDLCMSTSIERSDGTENTSLRNVTQPSDETRSIGSNASAKIYRYLQGQGYTASLISLIKTGLKRRYSVSSFGTSTRRSVSEASFSHFQSTEFTLPSEWLSPEPTEKHRRPDTILDVHALDKQRRHHEVTLCCLTGNESRSTLENKFRLDNKSKLSAIKCIHELIIETIVRNSPESILLLDTPADGPSIEKKRHTMLSMINSRDVVGRNALFFTASQGASLDVLEFILHKTDDVNAVDINGQSFLFHLDLSGIAKVEACHCYPILGCKHVSAFECLMKFLKLRCFDFEHLDKDNKSFLSWLCASQHFNIEWLCRLMEGDVEWVHLVVTLAGTLDTTGLSFVDRLNSYGRNLLTESVQTILGASSPTLEEWKSAIYTHSGRTRVHHMLSAAYHPDGNDTIVLRIARHLYYQCASLDTASLNGKTPLIWAAENLCLDTLDFLLSLGVSTSPKDDTGSTALDYAYRNYKASRKARVSATRTGESMRAIADLLNKAMPLMVKSTSATAQESRSNVGWETRARDSAFLLRNAEYDEVLQAKPRPYQVRRYFMPGDVGL</sequence>
<gene>
    <name evidence="5" type="ORF">CC80DRAFT_593080</name>
</gene>
<dbReference type="Proteomes" id="UP000800035">
    <property type="component" value="Unassembled WGS sequence"/>
</dbReference>
<keyword evidence="2 3" id="KW-0040">ANK repeat</keyword>
<feature type="region of interest" description="Disordered" evidence="4">
    <location>
        <begin position="1"/>
        <end position="47"/>
    </location>
</feature>
<dbReference type="OrthoDB" id="3799462at2759"/>
<feature type="compositionally biased region" description="Basic residues" evidence="4">
    <location>
        <begin position="13"/>
        <end position="33"/>
    </location>
</feature>
<feature type="region of interest" description="Disordered" evidence="4">
    <location>
        <begin position="303"/>
        <end position="325"/>
    </location>
</feature>
<evidence type="ECO:0000256" key="1">
    <source>
        <dbReference type="ARBA" id="ARBA00022737"/>
    </source>
</evidence>
<dbReference type="AlphaFoldDB" id="A0A6A5TWS1"/>
<evidence type="ECO:0000256" key="3">
    <source>
        <dbReference type="PROSITE-ProRule" id="PRU00023"/>
    </source>
</evidence>
<dbReference type="Gene3D" id="1.25.40.20">
    <property type="entry name" value="Ankyrin repeat-containing domain"/>
    <property type="match status" value="2"/>
</dbReference>
<keyword evidence="1" id="KW-0677">Repeat</keyword>
<dbReference type="InterPro" id="IPR002110">
    <property type="entry name" value="Ankyrin_rpt"/>
</dbReference>
<evidence type="ECO:0000256" key="4">
    <source>
        <dbReference type="SAM" id="MobiDB-lite"/>
    </source>
</evidence>
<accession>A0A6A5TWS1</accession>
<keyword evidence="6" id="KW-1185">Reference proteome</keyword>
<dbReference type="PANTHER" id="PTHR24126:SF14">
    <property type="entry name" value="ANK_REP_REGION DOMAIN-CONTAINING PROTEIN"/>
    <property type="match status" value="1"/>
</dbReference>
<organism evidence="5 6">
    <name type="scientific">Byssothecium circinans</name>
    <dbReference type="NCBI Taxonomy" id="147558"/>
    <lineage>
        <taxon>Eukaryota</taxon>
        <taxon>Fungi</taxon>
        <taxon>Dikarya</taxon>
        <taxon>Ascomycota</taxon>
        <taxon>Pezizomycotina</taxon>
        <taxon>Dothideomycetes</taxon>
        <taxon>Pleosporomycetidae</taxon>
        <taxon>Pleosporales</taxon>
        <taxon>Massarineae</taxon>
        <taxon>Massarinaceae</taxon>
        <taxon>Byssothecium</taxon>
    </lineage>
</organism>
<dbReference type="InterPro" id="IPR036770">
    <property type="entry name" value="Ankyrin_rpt-contain_sf"/>
</dbReference>
<evidence type="ECO:0000313" key="5">
    <source>
        <dbReference type="EMBL" id="KAF1957071.1"/>
    </source>
</evidence>
<dbReference type="PANTHER" id="PTHR24126">
    <property type="entry name" value="ANKYRIN REPEAT, PH AND SEC7 DOMAIN CONTAINING PROTEIN SECG-RELATED"/>
    <property type="match status" value="1"/>
</dbReference>
<feature type="repeat" description="ANK" evidence="3">
    <location>
        <begin position="712"/>
        <end position="744"/>
    </location>
</feature>
<proteinExistence type="predicted"/>
<evidence type="ECO:0000256" key="2">
    <source>
        <dbReference type="ARBA" id="ARBA00023043"/>
    </source>
</evidence>
<name>A0A6A5TWS1_9PLEO</name>
<protein>
    <submittedName>
        <fullName evidence="5">Ankyrin</fullName>
    </submittedName>
</protein>
<dbReference type="EMBL" id="ML976990">
    <property type="protein sequence ID" value="KAF1957071.1"/>
    <property type="molecule type" value="Genomic_DNA"/>
</dbReference>
<dbReference type="SMART" id="SM00248">
    <property type="entry name" value="ANK"/>
    <property type="match status" value="2"/>
</dbReference>
<dbReference type="SUPFAM" id="SSF48403">
    <property type="entry name" value="Ankyrin repeat"/>
    <property type="match status" value="1"/>
</dbReference>
<evidence type="ECO:0000313" key="6">
    <source>
        <dbReference type="Proteomes" id="UP000800035"/>
    </source>
</evidence>
<reference evidence="5" key="1">
    <citation type="journal article" date="2020" name="Stud. Mycol.">
        <title>101 Dothideomycetes genomes: a test case for predicting lifestyles and emergence of pathogens.</title>
        <authorList>
            <person name="Haridas S."/>
            <person name="Albert R."/>
            <person name="Binder M."/>
            <person name="Bloem J."/>
            <person name="Labutti K."/>
            <person name="Salamov A."/>
            <person name="Andreopoulos B."/>
            <person name="Baker S."/>
            <person name="Barry K."/>
            <person name="Bills G."/>
            <person name="Bluhm B."/>
            <person name="Cannon C."/>
            <person name="Castanera R."/>
            <person name="Culley D."/>
            <person name="Daum C."/>
            <person name="Ezra D."/>
            <person name="Gonzalez J."/>
            <person name="Henrissat B."/>
            <person name="Kuo A."/>
            <person name="Liang C."/>
            <person name="Lipzen A."/>
            <person name="Lutzoni F."/>
            <person name="Magnuson J."/>
            <person name="Mondo S."/>
            <person name="Nolan M."/>
            <person name="Ohm R."/>
            <person name="Pangilinan J."/>
            <person name="Park H.-J."/>
            <person name="Ramirez L."/>
            <person name="Alfaro M."/>
            <person name="Sun H."/>
            <person name="Tritt A."/>
            <person name="Yoshinaga Y."/>
            <person name="Zwiers L.-H."/>
            <person name="Turgeon B."/>
            <person name="Goodwin S."/>
            <person name="Spatafora J."/>
            <person name="Crous P."/>
            <person name="Grigoriev I."/>
        </authorList>
    </citation>
    <scope>NUCLEOTIDE SEQUENCE</scope>
    <source>
        <strain evidence="5">CBS 675.92</strain>
    </source>
</reference>
<dbReference type="PROSITE" id="PS50088">
    <property type="entry name" value="ANK_REPEAT"/>
    <property type="match status" value="1"/>
</dbReference>